<dbReference type="InterPro" id="IPR029063">
    <property type="entry name" value="SAM-dependent_MTases_sf"/>
</dbReference>
<name>A0A7C5SXX6_9AQUI</name>
<sequence length="214" mass="25417">MDVIFDYFKKKFYRIKVLKISNLFKCFYWRFKLKILAHSKGLTLDPWHIKSNIYCRPYKWKVVEVANSLNPNRVIEIGCGLGEIISRVKAQHRIGIDIDKSCIYLANKLNKGPVYIEGSFDSVLTLQAKEIDLLIMVNFIHGIPMYTLKFYVNQILDSKICKYIITDRYREDYPDRGIVHDLSKYDKRIKLLNIYDDYEGYRDIMLWKVDYNGS</sequence>
<organism evidence="2">
    <name type="scientific">Thermocrinis ruber</name>
    <dbReference type="NCBI Taxonomy" id="75906"/>
    <lineage>
        <taxon>Bacteria</taxon>
        <taxon>Pseudomonadati</taxon>
        <taxon>Aquificota</taxon>
        <taxon>Aquificia</taxon>
        <taxon>Aquificales</taxon>
        <taxon>Aquificaceae</taxon>
        <taxon>Thermocrinis</taxon>
    </lineage>
</organism>
<dbReference type="Pfam" id="PF08241">
    <property type="entry name" value="Methyltransf_11"/>
    <property type="match status" value="1"/>
</dbReference>
<accession>A0A7C5SXX6</accession>
<dbReference type="GO" id="GO:0008757">
    <property type="term" value="F:S-adenosylmethionine-dependent methyltransferase activity"/>
    <property type="evidence" value="ECO:0007669"/>
    <property type="project" value="InterPro"/>
</dbReference>
<reference evidence="2" key="1">
    <citation type="journal article" date="2020" name="mSystems">
        <title>Genome- and Community-Level Interaction Insights into Carbon Utilization and Element Cycling Functions of Hydrothermarchaeota in Hydrothermal Sediment.</title>
        <authorList>
            <person name="Zhou Z."/>
            <person name="Liu Y."/>
            <person name="Xu W."/>
            <person name="Pan J."/>
            <person name="Luo Z.H."/>
            <person name="Li M."/>
        </authorList>
    </citation>
    <scope>NUCLEOTIDE SEQUENCE [LARGE SCALE GENOMIC DNA]</scope>
    <source>
        <strain evidence="2">SpSt-114</strain>
    </source>
</reference>
<dbReference type="EMBL" id="DSAC01000109">
    <property type="protein sequence ID" value="HHO74687.1"/>
    <property type="molecule type" value="Genomic_DNA"/>
</dbReference>
<gene>
    <name evidence="2" type="ORF">ENN04_08700</name>
</gene>
<comment type="caution">
    <text evidence="2">The sequence shown here is derived from an EMBL/GenBank/DDBJ whole genome shotgun (WGS) entry which is preliminary data.</text>
</comment>
<evidence type="ECO:0000313" key="2">
    <source>
        <dbReference type="EMBL" id="HHO74687.1"/>
    </source>
</evidence>
<dbReference type="SUPFAM" id="SSF53335">
    <property type="entry name" value="S-adenosyl-L-methionine-dependent methyltransferases"/>
    <property type="match status" value="1"/>
</dbReference>
<evidence type="ECO:0000259" key="1">
    <source>
        <dbReference type="Pfam" id="PF08241"/>
    </source>
</evidence>
<dbReference type="AlphaFoldDB" id="A0A7C5SXX6"/>
<dbReference type="Gene3D" id="3.40.50.150">
    <property type="entry name" value="Vaccinia Virus protein VP39"/>
    <property type="match status" value="1"/>
</dbReference>
<dbReference type="CDD" id="cd02440">
    <property type="entry name" value="AdoMet_MTases"/>
    <property type="match status" value="1"/>
</dbReference>
<proteinExistence type="predicted"/>
<protein>
    <recommendedName>
        <fullName evidence="1">Methyltransferase type 11 domain-containing protein</fullName>
    </recommendedName>
</protein>
<dbReference type="InterPro" id="IPR013216">
    <property type="entry name" value="Methyltransf_11"/>
</dbReference>
<feature type="domain" description="Methyltransferase type 11" evidence="1">
    <location>
        <begin position="76"/>
        <end position="143"/>
    </location>
</feature>